<name>A0A2N3HL55_9FLAO</name>
<dbReference type="OrthoDB" id="1425639at2"/>
<dbReference type="Proteomes" id="UP000233435">
    <property type="component" value="Unassembled WGS sequence"/>
</dbReference>
<dbReference type="AlphaFoldDB" id="A0A2N3HL55"/>
<dbReference type="RefSeq" id="WP_106659088.1">
    <property type="nucleotide sequence ID" value="NZ_PJEO01000017.1"/>
</dbReference>
<gene>
    <name evidence="1" type="ORF">CSW08_06420</name>
</gene>
<dbReference type="EMBL" id="PJEO01000017">
    <property type="protein sequence ID" value="PKQ45699.1"/>
    <property type="molecule type" value="Genomic_DNA"/>
</dbReference>
<keyword evidence="2" id="KW-1185">Reference proteome</keyword>
<proteinExistence type="predicted"/>
<comment type="caution">
    <text evidence="1">The sequence shown here is derived from an EMBL/GenBank/DDBJ whole genome shotgun (WGS) entry which is preliminary data.</text>
</comment>
<sequence>MISGNLEYLMTSLPHLQFTNSVEARNRVYAIFKAYALNEESSSLTNVLNQEAAKYLSPEKEKLFNQIELKTIHASEFQNSKYSVLSGFSTFYLALKHKLKSLRETRNEPSELTNTSSNTLVLEPGNPLEQEIQIMHLQWEEVENLSIGHFSDFDALVAYKIKLFLMQRWWSFDEAVGFEKYLDLIKMRNDG</sequence>
<evidence type="ECO:0000313" key="2">
    <source>
        <dbReference type="Proteomes" id="UP000233435"/>
    </source>
</evidence>
<accession>A0A2N3HL55</accession>
<evidence type="ECO:0008006" key="3">
    <source>
        <dbReference type="Google" id="ProtNLM"/>
    </source>
</evidence>
<organism evidence="1 2">
    <name type="scientific">Confluentibacter flavum</name>
    <dbReference type="NCBI Taxonomy" id="1909700"/>
    <lineage>
        <taxon>Bacteria</taxon>
        <taxon>Pseudomonadati</taxon>
        <taxon>Bacteroidota</taxon>
        <taxon>Flavobacteriia</taxon>
        <taxon>Flavobacteriales</taxon>
        <taxon>Flavobacteriaceae</taxon>
        <taxon>Confluentibacter</taxon>
    </lineage>
</organism>
<evidence type="ECO:0000313" key="1">
    <source>
        <dbReference type="EMBL" id="PKQ45699.1"/>
    </source>
</evidence>
<protein>
    <recommendedName>
        <fullName evidence="3">DUF2764 domain-containing protein</fullName>
    </recommendedName>
</protein>
<reference evidence="1 2" key="1">
    <citation type="submission" date="2017-12" db="EMBL/GenBank/DDBJ databases">
        <title>Confluentibacter flavum sp. nov., isolated from the saline lake.</title>
        <authorList>
            <person name="Yu L."/>
        </authorList>
    </citation>
    <scope>NUCLEOTIDE SEQUENCE [LARGE SCALE GENOMIC DNA]</scope>
    <source>
        <strain evidence="1 2">3B</strain>
    </source>
</reference>